<evidence type="ECO:0000313" key="1">
    <source>
        <dbReference type="EMBL" id="RAL13158.1"/>
    </source>
</evidence>
<dbReference type="GeneID" id="37203221"/>
<name>A0A395I1W3_ASPHC</name>
<dbReference type="InterPro" id="IPR035979">
    <property type="entry name" value="RBD_domain_sf"/>
</dbReference>
<gene>
    <name evidence="1" type="ORF">BO97DRAFT_450565</name>
</gene>
<keyword evidence="2" id="KW-1185">Reference proteome</keyword>
<reference evidence="1 2" key="1">
    <citation type="submission" date="2018-02" db="EMBL/GenBank/DDBJ databases">
        <title>The genomes of Aspergillus section Nigri reveals drivers in fungal speciation.</title>
        <authorList>
            <consortium name="DOE Joint Genome Institute"/>
            <person name="Vesth T.C."/>
            <person name="Nybo J."/>
            <person name="Theobald S."/>
            <person name="Brandl J."/>
            <person name="Frisvad J.C."/>
            <person name="Nielsen K.F."/>
            <person name="Lyhne E.K."/>
            <person name="Kogle M.E."/>
            <person name="Kuo A."/>
            <person name="Riley R."/>
            <person name="Clum A."/>
            <person name="Nolan M."/>
            <person name="Lipzen A."/>
            <person name="Salamov A."/>
            <person name="Henrissat B."/>
            <person name="Wiebenga A."/>
            <person name="De vries R.P."/>
            <person name="Grigoriev I.V."/>
            <person name="Mortensen U.H."/>
            <person name="Andersen M.R."/>
            <person name="Baker S.E."/>
        </authorList>
    </citation>
    <scope>NUCLEOTIDE SEQUENCE [LARGE SCALE GENOMIC DNA]</scope>
    <source>
        <strain evidence="1 2">CBS 101889</strain>
    </source>
</reference>
<dbReference type="GO" id="GO:0003676">
    <property type="term" value="F:nucleic acid binding"/>
    <property type="evidence" value="ECO:0007669"/>
    <property type="project" value="InterPro"/>
</dbReference>
<dbReference type="SUPFAM" id="SSF54928">
    <property type="entry name" value="RNA-binding domain, RBD"/>
    <property type="match status" value="1"/>
</dbReference>
<dbReference type="EMBL" id="KZ824280">
    <property type="protein sequence ID" value="RAL13158.1"/>
    <property type="molecule type" value="Genomic_DNA"/>
</dbReference>
<dbReference type="RefSeq" id="XP_025552312.1">
    <property type="nucleotide sequence ID" value="XM_025698932.1"/>
</dbReference>
<sequence length="109" mass="11985">MSIIHLSHLDHATDAYLNQAFSQHGLHAEAHVITNNEDKSPNSSAFVKIANGQEVGKAMDLINQSHIVGLEATARIIRPSTLYGKTPADAFFSPPTPWGDLYKTEDWDT</sequence>
<organism evidence="1 2">
    <name type="scientific">Aspergillus homomorphus (strain CBS 101889)</name>
    <dbReference type="NCBI Taxonomy" id="1450537"/>
    <lineage>
        <taxon>Eukaryota</taxon>
        <taxon>Fungi</taxon>
        <taxon>Dikarya</taxon>
        <taxon>Ascomycota</taxon>
        <taxon>Pezizomycotina</taxon>
        <taxon>Eurotiomycetes</taxon>
        <taxon>Eurotiomycetidae</taxon>
        <taxon>Eurotiales</taxon>
        <taxon>Aspergillaceae</taxon>
        <taxon>Aspergillus</taxon>
        <taxon>Aspergillus subgen. Circumdati</taxon>
    </lineage>
</organism>
<evidence type="ECO:0000313" key="2">
    <source>
        <dbReference type="Proteomes" id="UP000248961"/>
    </source>
</evidence>
<dbReference type="AlphaFoldDB" id="A0A395I1W3"/>
<dbReference type="OrthoDB" id="8122616at2759"/>
<proteinExistence type="predicted"/>
<protein>
    <recommendedName>
        <fullName evidence="3">RRM domain-containing protein</fullName>
    </recommendedName>
</protein>
<dbReference type="InterPro" id="IPR012677">
    <property type="entry name" value="Nucleotide-bd_a/b_plait_sf"/>
</dbReference>
<dbReference type="Proteomes" id="UP000248961">
    <property type="component" value="Unassembled WGS sequence"/>
</dbReference>
<accession>A0A395I1W3</accession>
<dbReference type="VEuPathDB" id="FungiDB:BO97DRAFT_450565"/>
<dbReference type="Gene3D" id="3.30.70.330">
    <property type="match status" value="1"/>
</dbReference>
<evidence type="ECO:0008006" key="3">
    <source>
        <dbReference type="Google" id="ProtNLM"/>
    </source>
</evidence>